<name>A0ACB9FMF6_ARCLA</name>
<dbReference type="EMBL" id="CM042047">
    <property type="protein sequence ID" value="KAI3772282.1"/>
    <property type="molecule type" value="Genomic_DNA"/>
</dbReference>
<accession>A0ACB9FMF6</accession>
<sequence length="108" mass="12431">MEMALGDSRLDQILRKDPIELLGIYPGDIIIQISVHLLEYLSISGDWAENVKALSADLMRVTPRDANYTGQNSKFYILRPELITAFCQVCKEKLKQPRNWEDVNHVKE</sequence>
<evidence type="ECO:0000313" key="1">
    <source>
        <dbReference type="EMBL" id="KAI3772282.1"/>
    </source>
</evidence>
<gene>
    <name evidence="1" type="ORF">L6452_03464</name>
</gene>
<comment type="caution">
    <text evidence="1">The sequence shown here is derived from an EMBL/GenBank/DDBJ whole genome shotgun (WGS) entry which is preliminary data.</text>
</comment>
<dbReference type="Proteomes" id="UP001055879">
    <property type="component" value="Linkage Group LG01"/>
</dbReference>
<reference evidence="1 2" key="2">
    <citation type="journal article" date="2022" name="Mol. Ecol. Resour.">
        <title>The genomes of chicory, endive, great burdock and yacon provide insights into Asteraceae paleo-polyploidization history and plant inulin production.</title>
        <authorList>
            <person name="Fan W."/>
            <person name="Wang S."/>
            <person name="Wang H."/>
            <person name="Wang A."/>
            <person name="Jiang F."/>
            <person name="Liu H."/>
            <person name="Zhao H."/>
            <person name="Xu D."/>
            <person name="Zhang Y."/>
        </authorList>
    </citation>
    <scope>NUCLEOTIDE SEQUENCE [LARGE SCALE GENOMIC DNA]</scope>
    <source>
        <strain evidence="2">cv. Niubang</strain>
    </source>
</reference>
<keyword evidence="2" id="KW-1185">Reference proteome</keyword>
<proteinExistence type="predicted"/>
<reference evidence="2" key="1">
    <citation type="journal article" date="2022" name="Mol. Ecol. Resour.">
        <title>The genomes of chicory, endive, great burdock and yacon provide insights into Asteraceae palaeo-polyploidization history and plant inulin production.</title>
        <authorList>
            <person name="Fan W."/>
            <person name="Wang S."/>
            <person name="Wang H."/>
            <person name="Wang A."/>
            <person name="Jiang F."/>
            <person name="Liu H."/>
            <person name="Zhao H."/>
            <person name="Xu D."/>
            <person name="Zhang Y."/>
        </authorList>
    </citation>
    <scope>NUCLEOTIDE SEQUENCE [LARGE SCALE GENOMIC DNA]</scope>
    <source>
        <strain evidence="2">cv. Niubang</strain>
    </source>
</reference>
<protein>
    <submittedName>
        <fullName evidence="1">Uncharacterized protein</fullName>
    </submittedName>
</protein>
<evidence type="ECO:0000313" key="2">
    <source>
        <dbReference type="Proteomes" id="UP001055879"/>
    </source>
</evidence>
<organism evidence="1 2">
    <name type="scientific">Arctium lappa</name>
    <name type="common">Greater burdock</name>
    <name type="synonym">Lappa major</name>
    <dbReference type="NCBI Taxonomy" id="4217"/>
    <lineage>
        <taxon>Eukaryota</taxon>
        <taxon>Viridiplantae</taxon>
        <taxon>Streptophyta</taxon>
        <taxon>Embryophyta</taxon>
        <taxon>Tracheophyta</taxon>
        <taxon>Spermatophyta</taxon>
        <taxon>Magnoliopsida</taxon>
        <taxon>eudicotyledons</taxon>
        <taxon>Gunneridae</taxon>
        <taxon>Pentapetalae</taxon>
        <taxon>asterids</taxon>
        <taxon>campanulids</taxon>
        <taxon>Asterales</taxon>
        <taxon>Asteraceae</taxon>
        <taxon>Carduoideae</taxon>
        <taxon>Cardueae</taxon>
        <taxon>Arctiinae</taxon>
        <taxon>Arctium</taxon>
    </lineage>
</organism>